<dbReference type="InterPro" id="IPR008906">
    <property type="entry name" value="HATC_C_dom"/>
</dbReference>
<feature type="domain" description="HAT C-terminal dimerisation" evidence="2">
    <location>
        <begin position="677"/>
        <end position="735"/>
    </location>
</feature>
<dbReference type="AlphaFoldDB" id="A0AAV6YSB1"/>
<accession>A0AAV6YSB1</accession>
<protein>
    <recommendedName>
        <fullName evidence="6">Zinc finger MYM-type protein 1</fullName>
    </recommendedName>
</protein>
<sequence length="760" mass="85490">MKDCKPSTLTYCGAQKRKKRKEENLKSQKMQKISSFFAAPKPVENFPLPNVTTTEVEGCAQTSSEESIEDECGRDMSQIQAITPTSNEPINSTATSQTASTSTSSILESATASEYVTDRANYPVTIADPNVKRFIISQGPCRPPGPFPRDNDKDKRCFSEKYYDRITQTGLKLPVTWLGYSPKLNTVYCEPCWLFGDRKKQGFEPAWAKGINKWKSLTTKIQSHESSNAHVDSCVVYDQWRKKGTIDEETEKQMRREKNFWRQALQRIVNVTLTMAMANLPFRGHRENLGEINNGNFLSIIQLLADYDPVLHELIEMPQRSIKYLSPKIQNEIIQILAGQVQKEIVSDIQQAQFYSIIMDTTQDISKVDQLSQVFRYVSVDRAENGRATSVKIHEVFLGFYAVKDQSAAGIEKDINAGIESKGLKLNKCRGQGYDGAATMSGIYSGVQARIAEKEPNALYVHCAAHNLNLVLQDAMANVKEVAGFFDVTTILEKVNTVSKVLQAKNTDLSEASRLIKNIADSLGQYRNQFEEAKQIAVSLAQQWGISSQFEKKRIPKVKRRFDKWAVDERLNDSEKHFQVTVFFPCLDIVTSQLLNRFMGMDKVLGRFNIIQPAMLSSASDDVLFQAASKLQEIYQEDLSSSFPAQLLNFRSALEEDIQKSSSISDLAHLLLVDNSALSSTLPDVCVALLLFLTLPVTVAAAERSFSKLKLIKNYLRSTMSEQRLSGLAVLSIENERARKLDIDSIVDTFAEVKARRRVF</sequence>
<dbReference type="PANTHER" id="PTHR45749">
    <property type="match status" value="1"/>
</dbReference>
<dbReference type="Proteomes" id="UP000824782">
    <property type="component" value="Unassembled WGS sequence"/>
</dbReference>
<evidence type="ECO:0000256" key="1">
    <source>
        <dbReference type="SAM" id="MobiDB-lite"/>
    </source>
</evidence>
<evidence type="ECO:0008006" key="6">
    <source>
        <dbReference type="Google" id="ProtNLM"/>
    </source>
</evidence>
<comment type="caution">
    <text evidence="4">The sequence shown here is derived from an EMBL/GenBank/DDBJ whole genome shotgun (WGS) entry which is preliminary data.</text>
</comment>
<dbReference type="PANTHER" id="PTHR45749:SF37">
    <property type="entry name" value="OS05G0311600 PROTEIN"/>
    <property type="match status" value="1"/>
</dbReference>
<dbReference type="InterPro" id="IPR012337">
    <property type="entry name" value="RNaseH-like_sf"/>
</dbReference>
<dbReference type="Pfam" id="PF05699">
    <property type="entry name" value="Dimer_Tnp_hAT"/>
    <property type="match status" value="1"/>
</dbReference>
<keyword evidence="5" id="KW-1185">Reference proteome</keyword>
<dbReference type="InterPro" id="IPR025398">
    <property type="entry name" value="DUF4371"/>
</dbReference>
<dbReference type="SUPFAM" id="SSF53098">
    <property type="entry name" value="Ribonuclease H-like"/>
    <property type="match status" value="1"/>
</dbReference>
<feature type="compositionally biased region" description="Low complexity" evidence="1">
    <location>
        <begin position="92"/>
        <end position="102"/>
    </location>
</feature>
<reference evidence="4" key="1">
    <citation type="thesis" date="2020" institute="ProQuest LLC" country="789 East Eisenhower Parkway, Ann Arbor, MI, USA">
        <title>Comparative Genomics and Chromosome Evolution.</title>
        <authorList>
            <person name="Mudd A.B."/>
        </authorList>
    </citation>
    <scope>NUCLEOTIDE SEQUENCE</scope>
    <source>
        <strain evidence="4">237g6f4</strain>
        <tissue evidence="4">Blood</tissue>
    </source>
</reference>
<gene>
    <name evidence="4" type="ORF">GDO81_019541</name>
</gene>
<dbReference type="Pfam" id="PF14291">
    <property type="entry name" value="DUF4371"/>
    <property type="match status" value="1"/>
</dbReference>
<proteinExistence type="predicted"/>
<dbReference type="EMBL" id="WNYA01010889">
    <property type="protein sequence ID" value="KAG8540294.1"/>
    <property type="molecule type" value="Genomic_DNA"/>
</dbReference>
<evidence type="ECO:0000313" key="5">
    <source>
        <dbReference type="Proteomes" id="UP000824782"/>
    </source>
</evidence>
<name>A0AAV6YSB1_ENGPU</name>
<evidence type="ECO:0000259" key="3">
    <source>
        <dbReference type="Pfam" id="PF14291"/>
    </source>
</evidence>
<evidence type="ECO:0000313" key="4">
    <source>
        <dbReference type="EMBL" id="KAG8540294.1"/>
    </source>
</evidence>
<organism evidence="4 5">
    <name type="scientific">Engystomops pustulosus</name>
    <name type="common">Tungara frog</name>
    <name type="synonym">Physalaemus pustulosus</name>
    <dbReference type="NCBI Taxonomy" id="76066"/>
    <lineage>
        <taxon>Eukaryota</taxon>
        <taxon>Metazoa</taxon>
        <taxon>Chordata</taxon>
        <taxon>Craniata</taxon>
        <taxon>Vertebrata</taxon>
        <taxon>Euteleostomi</taxon>
        <taxon>Amphibia</taxon>
        <taxon>Batrachia</taxon>
        <taxon>Anura</taxon>
        <taxon>Neobatrachia</taxon>
        <taxon>Hyloidea</taxon>
        <taxon>Leptodactylidae</taxon>
        <taxon>Leiuperinae</taxon>
        <taxon>Engystomops</taxon>
    </lineage>
</organism>
<dbReference type="GO" id="GO:0046983">
    <property type="term" value="F:protein dimerization activity"/>
    <property type="evidence" value="ECO:0007669"/>
    <property type="project" value="InterPro"/>
</dbReference>
<feature type="compositionally biased region" description="Polar residues" evidence="1">
    <location>
        <begin position="82"/>
        <end position="91"/>
    </location>
</feature>
<evidence type="ECO:0000259" key="2">
    <source>
        <dbReference type="Pfam" id="PF05699"/>
    </source>
</evidence>
<feature type="domain" description="DUF4371" evidence="3">
    <location>
        <begin position="237"/>
        <end position="446"/>
    </location>
</feature>
<feature type="region of interest" description="Disordered" evidence="1">
    <location>
        <begin position="82"/>
        <end position="102"/>
    </location>
</feature>